<reference evidence="3 4" key="1">
    <citation type="submission" date="2022-05" db="EMBL/GenBank/DDBJ databases">
        <title>Luteimonas sp. SX5, whole genome shotgun sequencing project.</title>
        <authorList>
            <person name="Zhao G."/>
            <person name="Shen L."/>
        </authorList>
    </citation>
    <scope>NUCLEOTIDE SEQUENCE [LARGE SCALE GENOMIC DNA]</scope>
    <source>
        <strain evidence="3 4">SX5</strain>
    </source>
</reference>
<dbReference type="Proteomes" id="UP001431217">
    <property type="component" value="Unassembled WGS sequence"/>
</dbReference>
<dbReference type="Pfam" id="PF04389">
    <property type="entry name" value="Peptidase_M28"/>
    <property type="match status" value="1"/>
</dbReference>
<dbReference type="RefSeq" id="WP_249470812.1">
    <property type="nucleotide sequence ID" value="NZ_JAMBEP010000001.1"/>
</dbReference>
<feature type="chain" id="PRO_5047055921" evidence="1">
    <location>
        <begin position="23"/>
        <end position="307"/>
    </location>
</feature>
<sequence length="307" mass="31946">MRLSMLSAGLAPACALFLAACASPSPVATRSDAAVVPAQAAVAQPSPADAWMSDVSAIAAATDNAGRRAAIENALAASGIQARQAPFAFEKHKGTNLLADIGGPADAPLLLIGAHSDKVKEGDGATDNASGSAVVLALAQRLKQRPLQHHRVAVAFWDLEELGLIGARAYIADGGAKPAMYVNFDVFGWGDALWMMTPDESNALVSASREATQAAGIELSAGDKYPPTDHLAFHKAGWPAVSYSLVGKNEIPSILKAFSHQKVDPPAKVMQVIHSDNDTLAQIDADEAARGVAAVEDALRRWDAASR</sequence>
<organism evidence="3 4">
    <name type="scientific">Luteimonas galliterrae</name>
    <dbReference type="NCBI Taxonomy" id="2940486"/>
    <lineage>
        <taxon>Bacteria</taxon>
        <taxon>Pseudomonadati</taxon>
        <taxon>Pseudomonadota</taxon>
        <taxon>Gammaproteobacteria</taxon>
        <taxon>Lysobacterales</taxon>
        <taxon>Lysobacteraceae</taxon>
        <taxon>Luteimonas</taxon>
    </lineage>
</organism>
<dbReference type="PANTHER" id="PTHR12147">
    <property type="entry name" value="METALLOPEPTIDASE M28 FAMILY MEMBER"/>
    <property type="match status" value="1"/>
</dbReference>
<dbReference type="PANTHER" id="PTHR12147:SF26">
    <property type="entry name" value="PEPTIDASE M28 DOMAIN-CONTAINING PROTEIN"/>
    <property type="match status" value="1"/>
</dbReference>
<feature type="domain" description="Peptidase M28" evidence="2">
    <location>
        <begin position="96"/>
        <end position="290"/>
    </location>
</feature>
<keyword evidence="1" id="KW-0732">Signal</keyword>
<feature type="signal peptide" evidence="1">
    <location>
        <begin position="1"/>
        <end position="22"/>
    </location>
</feature>
<dbReference type="SUPFAM" id="SSF53187">
    <property type="entry name" value="Zn-dependent exopeptidases"/>
    <property type="match status" value="1"/>
</dbReference>
<keyword evidence="4" id="KW-1185">Reference proteome</keyword>
<dbReference type="InterPro" id="IPR045175">
    <property type="entry name" value="M28_fam"/>
</dbReference>
<proteinExistence type="predicted"/>
<evidence type="ECO:0000259" key="2">
    <source>
        <dbReference type="Pfam" id="PF04389"/>
    </source>
</evidence>
<dbReference type="EMBL" id="JAMBEP010000001">
    <property type="protein sequence ID" value="MCL1633559.1"/>
    <property type="molecule type" value="Genomic_DNA"/>
</dbReference>
<evidence type="ECO:0000313" key="3">
    <source>
        <dbReference type="EMBL" id="MCL1633559.1"/>
    </source>
</evidence>
<gene>
    <name evidence="3" type="ORF">M2650_02720</name>
</gene>
<name>A0ABT0MH50_9GAMM</name>
<accession>A0ABT0MH50</accession>
<comment type="caution">
    <text evidence="3">The sequence shown here is derived from an EMBL/GenBank/DDBJ whole genome shotgun (WGS) entry which is preliminary data.</text>
</comment>
<dbReference type="Gene3D" id="3.40.630.10">
    <property type="entry name" value="Zn peptidases"/>
    <property type="match status" value="1"/>
</dbReference>
<dbReference type="InterPro" id="IPR007484">
    <property type="entry name" value="Peptidase_M28"/>
</dbReference>
<dbReference type="PROSITE" id="PS51257">
    <property type="entry name" value="PROKAR_LIPOPROTEIN"/>
    <property type="match status" value="1"/>
</dbReference>
<evidence type="ECO:0000256" key="1">
    <source>
        <dbReference type="SAM" id="SignalP"/>
    </source>
</evidence>
<evidence type="ECO:0000313" key="4">
    <source>
        <dbReference type="Proteomes" id="UP001431217"/>
    </source>
</evidence>
<protein>
    <submittedName>
        <fullName evidence="3">M28 family metallopeptidase</fullName>
    </submittedName>
</protein>